<feature type="transmembrane region" description="Helical" evidence="6">
    <location>
        <begin position="404"/>
        <end position="425"/>
    </location>
</feature>
<proteinExistence type="predicted"/>
<feature type="transmembrane region" description="Helical" evidence="6">
    <location>
        <begin position="500"/>
        <end position="519"/>
    </location>
</feature>
<evidence type="ECO:0000256" key="2">
    <source>
        <dbReference type="ARBA" id="ARBA00022692"/>
    </source>
</evidence>
<evidence type="ECO:0000256" key="3">
    <source>
        <dbReference type="ARBA" id="ARBA00022989"/>
    </source>
</evidence>
<dbReference type="InterPro" id="IPR020846">
    <property type="entry name" value="MFS_dom"/>
</dbReference>
<dbReference type="PANTHER" id="PTHR23502">
    <property type="entry name" value="MAJOR FACILITATOR SUPERFAMILY"/>
    <property type="match status" value="1"/>
</dbReference>
<reference evidence="8 9" key="1">
    <citation type="journal article" date="2024" name="Commun. Biol.">
        <title>Comparative genomic analysis of thermophilic fungi reveals convergent evolutionary adaptations and gene losses.</title>
        <authorList>
            <person name="Steindorff A.S."/>
            <person name="Aguilar-Pontes M.V."/>
            <person name="Robinson A.J."/>
            <person name="Andreopoulos B."/>
            <person name="LaButti K."/>
            <person name="Kuo A."/>
            <person name="Mondo S."/>
            <person name="Riley R."/>
            <person name="Otillar R."/>
            <person name="Haridas S."/>
            <person name="Lipzen A."/>
            <person name="Grimwood J."/>
            <person name="Schmutz J."/>
            <person name="Clum A."/>
            <person name="Reid I.D."/>
            <person name="Moisan M.C."/>
            <person name="Butler G."/>
            <person name="Nguyen T.T.M."/>
            <person name="Dewar K."/>
            <person name="Conant G."/>
            <person name="Drula E."/>
            <person name="Henrissat B."/>
            <person name="Hansel C."/>
            <person name="Singer S."/>
            <person name="Hutchinson M.I."/>
            <person name="de Vries R.P."/>
            <person name="Natvig D.O."/>
            <person name="Powell A.J."/>
            <person name="Tsang A."/>
            <person name="Grigoriev I.V."/>
        </authorList>
    </citation>
    <scope>NUCLEOTIDE SEQUENCE [LARGE SCALE GENOMIC DNA]</scope>
    <source>
        <strain evidence="8 9">CBS 494.80</strain>
    </source>
</reference>
<dbReference type="Proteomes" id="UP001595075">
    <property type="component" value="Unassembled WGS sequence"/>
</dbReference>
<dbReference type="Pfam" id="PF07690">
    <property type="entry name" value="MFS_1"/>
    <property type="match status" value="1"/>
</dbReference>
<gene>
    <name evidence="8" type="ORF">VTL71DRAFT_9</name>
</gene>
<dbReference type="SUPFAM" id="SSF103473">
    <property type="entry name" value="MFS general substrate transporter"/>
    <property type="match status" value="1"/>
</dbReference>
<feature type="region of interest" description="Disordered" evidence="5">
    <location>
        <begin position="34"/>
        <end position="74"/>
    </location>
</feature>
<dbReference type="PANTHER" id="PTHR23502:SF23">
    <property type="entry name" value="FLUCONAZOLE RESISTANCE PROTEIN 1"/>
    <property type="match status" value="1"/>
</dbReference>
<dbReference type="CDD" id="cd17323">
    <property type="entry name" value="MFS_Tpo1_MDR_like"/>
    <property type="match status" value="1"/>
</dbReference>
<sequence>MGIDFRDTPFGQVWRSAIGPKLFPYPDEKDGFELCGTKPLENVSPKSAEEDVEKSESDSSNPPSQDEIVGWYGENDPENPQAWSTAKKTFTFFQICLLTFAVYSGSAIITPAQPTFIRIFGVSTQASSLVLSMYVLGYGTGPLFFSPLSEVPRIGRNIPYMTSLSLFIIVTIVASRVSNFPGLVVLRFIQGFLGGPVLATGGASAADILGFHKIPYGLTFWTTAAFAGPALGPLLAGFSVTESTWRWSMYELLIISATTWVLLFFCLPETNAETILLKRAQRLRRLKANPNLKSESEIKQGNIHFLRLMGSYLTTPFLVTLQDPSVAFINLYTALIYAIYYSYFESFPIVYVGTYGFSIGIQGVVFLSIIIACILGASIYLLLVKYHYEPYTIQNGIGSPEHRLLPGVYAAALAPCGILLFAWTSRESINWVVPTIGIVIFSTCVFILGNVIFIYLPISYPRYAASLFAANTFFRSALACAAVHFSQPLFNNLGVDRGCSLIAGLTAGCFFGVFGLWKFGAKLRERSKFAQVY</sequence>
<comment type="subcellular location">
    <subcellularLocation>
        <location evidence="1">Membrane</location>
        <topology evidence="1">Multi-pass membrane protein</topology>
    </subcellularLocation>
</comment>
<dbReference type="InterPro" id="IPR011701">
    <property type="entry name" value="MFS"/>
</dbReference>
<evidence type="ECO:0000259" key="7">
    <source>
        <dbReference type="PROSITE" id="PS50850"/>
    </source>
</evidence>
<evidence type="ECO:0000313" key="8">
    <source>
        <dbReference type="EMBL" id="KAL2075067.1"/>
    </source>
</evidence>
<dbReference type="InterPro" id="IPR036259">
    <property type="entry name" value="MFS_trans_sf"/>
</dbReference>
<dbReference type="PROSITE" id="PS50850">
    <property type="entry name" value="MFS"/>
    <property type="match status" value="1"/>
</dbReference>
<keyword evidence="9" id="KW-1185">Reference proteome</keyword>
<accession>A0ABR4CYX0</accession>
<keyword evidence="2 6" id="KW-0812">Transmembrane</keyword>
<keyword evidence="3 6" id="KW-1133">Transmembrane helix</keyword>
<feature type="transmembrane region" description="Helical" evidence="6">
    <location>
        <begin position="158"/>
        <end position="178"/>
    </location>
</feature>
<evidence type="ECO:0000313" key="9">
    <source>
        <dbReference type="Proteomes" id="UP001595075"/>
    </source>
</evidence>
<comment type="caution">
    <text evidence="8">The sequence shown here is derived from an EMBL/GenBank/DDBJ whole genome shotgun (WGS) entry which is preliminary data.</text>
</comment>
<dbReference type="EMBL" id="JAZHXI010000001">
    <property type="protein sequence ID" value="KAL2075067.1"/>
    <property type="molecule type" value="Genomic_DNA"/>
</dbReference>
<protein>
    <recommendedName>
        <fullName evidence="7">Major facilitator superfamily (MFS) profile domain-containing protein</fullName>
    </recommendedName>
</protein>
<keyword evidence="4 6" id="KW-0472">Membrane</keyword>
<evidence type="ECO:0000256" key="1">
    <source>
        <dbReference type="ARBA" id="ARBA00004141"/>
    </source>
</evidence>
<feature type="transmembrane region" description="Helical" evidence="6">
    <location>
        <begin position="326"/>
        <end position="343"/>
    </location>
</feature>
<feature type="transmembrane region" description="Helical" evidence="6">
    <location>
        <begin position="218"/>
        <end position="240"/>
    </location>
</feature>
<feature type="transmembrane region" description="Helical" evidence="6">
    <location>
        <begin position="355"/>
        <end position="383"/>
    </location>
</feature>
<evidence type="ECO:0000256" key="5">
    <source>
        <dbReference type="SAM" id="MobiDB-lite"/>
    </source>
</evidence>
<feature type="transmembrane region" description="Helical" evidence="6">
    <location>
        <begin position="463"/>
        <end position="485"/>
    </location>
</feature>
<evidence type="ECO:0000256" key="6">
    <source>
        <dbReference type="SAM" id="Phobius"/>
    </source>
</evidence>
<feature type="domain" description="Major facilitator superfamily (MFS) profile" evidence="7">
    <location>
        <begin position="91"/>
        <end position="533"/>
    </location>
</feature>
<dbReference type="Gene3D" id="1.20.1250.20">
    <property type="entry name" value="MFS general substrate transporter like domains"/>
    <property type="match status" value="1"/>
</dbReference>
<feature type="transmembrane region" description="Helical" evidence="6">
    <location>
        <begin position="115"/>
        <end position="137"/>
    </location>
</feature>
<feature type="transmembrane region" description="Helical" evidence="6">
    <location>
        <begin position="90"/>
        <end position="109"/>
    </location>
</feature>
<organism evidence="8 9">
    <name type="scientific">Oculimacula yallundae</name>
    <dbReference type="NCBI Taxonomy" id="86028"/>
    <lineage>
        <taxon>Eukaryota</taxon>
        <taxon>Fungi</taxon>
        <taxon>Dikarya</taxon>
        <taxon>Ascomycota</taxon>
        <taxon>Pezizomycotina</taxon>
        <taxon>Leotiomycetes</taxon>
        <taxon>Helotiales</taxon>
        <taxon>Ploettnerulaceae</taxon>
        <taxon>Oculimacula</taxon>
    </lineage>
</organism>
<evidence type="ECO:0000256" key="4">
    <source>
        <dbReference type="ARBA" id="ARBA00023136"/>
    </source>
</evidence>
<feature type="transmembrane region" description="Helical" evidence="6">
    <location>
        <begin position="431"/>
        <end position="456"/>
    </location>
</feature>
<name>A0ABR4CYX0_9HELO</name>
<feature type="transmembrane region" description="Helical" evidence="6">
    <location>
        <begin position="184"/>
        <end position="206"/>
    </location>
</feature>